<evidence type="ECO:0000313" key="3">
    <source>
        <dbReference type="EMBL" id="KDQ16606.1"/>
    </source>
</evidence>
<dbReference type="InterPro" id="IPR016181">
    <property type="entry name" value="Acyl_CoA_acyltransferase"/>
</dbReference>
<dbReference type="EMBL" id="KL198026">
    <property type="protein sequence ID" value="KDQ16606.1"/>
    <property type="molecule type" value="Genomic_DNA"/>
</dbReference>
<evidence type="ECO:0000259" key="2">
    <source>
        <dbReference type="PROSITE" id="PS51186"/>
    </source>
</evidence>
<dbReference type="InterPro" id="IPR000182">
    <property type="entry name" value="GNAT_dom"/>
</dbReference>
<evidence type="ECO:0000313" key="4">
    <source>
        <dbReference type="Proteomes" id="UP000027195"/>
    </source>
</evidence>
<dbReference type="STRING" id="930990.A0A067MYI7"/>
<gene>
    <name evidence="3" type="ORF">BOTBODRAFT_64581</name>
</gene>
<evidence type="ECO:0000256" key="1">
    <source>
        <dbReference type="SAM" id="MobiDB-lite"/>
    </source>
</evidence>
<dbReference type="InParanoid" id="A0A067MYI7"/>
<reference evidence="4" key="1">
    <citation type="journal article" date="2014" name="Proc. Natl. Acad. Sci. U.S.A.">
        <title>Extensive sampling of basidiomycete genomes demonstrates inadequacy of the white-rot/brown-rot paradigm for wood decay fungi.</title>
        <authorList>
            <person name="Riley R."/>
            <person name="Salamov A.A."/>
            <person name="Brown D.W."/>
            <person name="Nagy L.G."/>
            <person name="Floudas D."/>
            <person name="Held B.W."/>
            <person name="Levasseur A."/>
            <person name="Lombard V."/>
            <person name="Morin E."/>
            <person name="Otillar R."/>
            <person name="Lindquist E.A."/>
            <person name="Sun H."/>
            <person name="LaButti K.M."/>
            <person name="Schmutz J."/>
            <person name="Jabbour D."/>
            <person name="Luo H."/>
            <person name="Baker S.E."/>
            <person name="Pisabarro A.G."/>
            <person name="Walton J.D."/>
            <person name="Blanchette R.A."/>
            <person name="Henrissat B."/>
            <person name="Martin F."/>
            <person name="Cullen D."/>
            <person name="Hibbett D.S."/>
            <person name="Grigoriev I.V."/>
        </authorList>
    </citation>
    <scope>NUCLEOTIDE SEQUENCE [LARGE SCALE GENOMIC DNA]</scope>
    <source>
        <strain evidence="4">FD-172 SS1</strain>
    </source>
</reference>
<dbReference type="Proteomes" id="UP000027195">
    <property type="component" value="Unassembled WGS sequence"/>
</dbReference>
<dbReference type="CDD" id="cd04301">
    <property type="entry name" value="NAT_SF"/>
    <property type="match status" value="1"/>
</dbReference>
<dbReference type="PROSITE" id="PS51186">
    <property type="entry name" value="GNAT"/>
    <property type="match status" value="1"/>
</dbReference>
<dbReference type="SUPFAM" id="SSF55729">
    <property type="entry name" value="Acyl-CoA N-acyltransferases (Nat)"/>
    <property type="match status" value="1"/>
</dbReference>
<organism evidence="3 4">
    <name type="scientific">Botryobasidium botryosum (strain FD-172 SS1)</name>
    <dbReference type="NCBI Taxonomy" id="930990"/>
    <lineage>
        <taxon>Eukaryota</taxon>
        <taxon>Fungi</taxon>
        <taxon>Dikarya</taxon>
        <taxon>Basidiomycota</taxon>
        <taxon>Agaricomycotina</taxon>
        <taxon>Agaricomycetes</taxon>
        <taxon>Cantharellales</taxon>
        <taxon>Botryobasidiaceae</taxon>
        <taxon>Botryobasidium</taxon>
    </lineage>
</organism>
<dbReference type="Pfam" id="PF13508">
    <property type="entry name" value="Acetyltransf_7"/>
    <property type="match status" value="1"/>
</dbReference>
<sequence>MKMRTRRVTRKRAFFMVMDAKSDEMQKFASAVFDGHAQVKTWIIYNEFQRGSGVWGEELNEADGKILYLTELNVKPEFRGRGVGSWIIKQFEKTKGIGHFDFVVGWVVPTKRLGDQNEWNDAQAKFACFYRKNGFRRIGRTEFFDYATNPAHASRYLSALADCDPVPWTRDCFPHRHPQGHRRRRRRQHDRRPPRAQRQFCPHCQSRRRS</sequence>
<feature type="region of interest" description="Disordered" evidence="1">
    <location>
        <begin position="174"/>
        <end position="210"/>
    </location>
</feature>
<name>A0A067MYI7_BOTB1</name>
<dbReference type="Gene3D" id="3.40.630.30">
    <property type="match status" value="1"/>
</dbReference>
<dbReference type="HOGENOM" id="CLU_1309917_0_0_1"/>
<dbReference type="GO" id="GO:0016747">
    <property type="term" value="F:acyltransferase activity, transferring groups other than amino-acyl groups"/>
    <property type="evidence" value="ECO:0007669"/>
    <property type="project" value="InterPro"/>
</dbReference>
<feature type="compositionally biased region" description="Basic residues" evidence="1">
    <location>
        <begin position="175"/>
        <end position="195"/>
    </location>
</feature>
<keyword evidence="4" id="KW-1185">Reference proteome</keyword>
<dbReference type="AlphaFoldDB" id="A0A067MYI7"/>
<protein>
    <recommendedName>
        <fullName evidence="2">N-acetyltransferase domain-containing protein</fullName>
    </recommendedName>
</protein>
<feature type="domain" description="N-acetyltransferase" evidence="2">
    <location>
        <begin position="1"/>
        <end position="162"/>
    </location>
</feature>
<accession>A0A067MYI7</accession>
<proteinExistence type="predicted"/>
<dbReference type="OrthoDB" id="508139at2759"/>